<evidence type="ECO:0008006" key="3">
    <source>
        <dbReference type="Google" id="ProtNLM"/>
    </source>
</evidence>
<evidence type="ECO:0000313" key="2">
    <source>
        <dbReference type="Proteomes" id="UP000321113"/>
    </source>
</evidence>
<organism evidence="1 2">
    <name type="scientific">Vibrio superstes NBRC 103154</name>
    <dbReference type="NCBI Taxonomy" id="1219062"/>
    <lineage>
        <taxon>Bacteria</taxon>
        <taxon>Pseudomonadati</taxon>
        <taxon>Pseudomonadota</taxon>
        <taxon>Gammaproteobacteria</taxon>
        <taxon>Vibrionales</taxon>
        <taxon>Vibrionaceae</taxon>
        <taxon>Vibrio</taxon>
    </lineage>
</organism>
<dbReference type="RefSeq" id="WP_119008999.1">
    <property type="nucleotide sequence ID" value="NZ_BJXK01000001.1"/>
</dbReference>
<dbReference type="SUPFAM" id="SSF54593">
    <property type="entry name" value="Glyoxalase/Bleomycin resistance protein/Dihydroxybiphenyl dioxygenase"/>
    <property type="match status" value="1"/>
</dbReference>
<dbReference type="Gene3D" id="3.10.180.10">
    <property type="entry name" value="2,3-Dihydroxybiphenyl 1,2-Dioxygenase, domain 1"/>
    <property type="match status" value="1"/>
</dbReference>
<dbReference type="InterPro" id="IPR029068">
    <property type="entry name" value="Glyas_Bleomycin-R_OHBP_Dase"/>
</dbReference>
<dbReference type="Proteomes" id="UP000321113">
    <property type="component" value="Unassembled WGS sequence"/>
</dbReference>
<comment type="caution">
    <text evidence="1">The sequence shown here is derived from an EMBL/GenBank/DDBJ whole genome shotgun (WGS) entry which is preliminary data.</text>
</comment>
<gene>
    <name evidence="1" type="ORF">VSU01S_00540</name>
</gene>
<dbReference type="AlphaFoldDB" id="A0A511QKI4"/>
<evidence type="ECO:0000313" key="1">
    <source>
        <dbReference type="EMBL" id="GEM77809.1"/>
    </source>
</evidence>
<dbReference type="OrthoDB" id="9793039at2"/>
<proteinExistence type="predicted"/>
<sequence length="114" mass="12104">MKIHYLEVVTPDVALACETYSLLHSVQFSAADPSLGGARTATLANGGKLGIRAPLRDTELPIVRHYILVEDIQATVDAAQESGAEVAVPPMELPGHGQCAIVIQAGIELGFWQL</sequence>
<name>A0A511QKI4_9VIBR</name>
<dbReference type="EMBL" id="BJXK01000001">
    <property type="protein sequence ID" value="GEM77809.1"/>
    <property type="molecule type" value="Genomic_DNA"/>
</dbReference>
<keyword evidence="2" id="KW-1185">Reference proteome</keyword>
<accession>A0A511QKI4</accession>
<reference evidence="1 2" key="1">
    <citation type="submission" date="2019-07" db="EMBL/GenBank/DDBJ databases">
        <title>Whole genome shotgun sequence of Vibrio superstes NBRC 103154.</title>
        <authorList>
            <person name="Hosoyama A."/>
            <person name="Uohara A."/>
            <person name="Ohji S."/>
            <person name="Ichikawa N."/>
        </authorList>
    </citation>
    <scope>NUCLEOTIDE SEQUENCE [LARGE SCALE GENOMIC DNA]</scope>
    <source>
        <strain evidence="1 2">NBRC 103154</strain>
    </source>
</reference>
<protein>
    <recommendedName>
        <fullName evidence="3">Hydroxylase</fullName>
    </recommendedName>
</protein>